<keyword evidence="2" id="KW-1185">Reference proteome</keyword>
<name>A0ACC0I4M9_9ERIC</name>
<sequence>MKKFYELIEDPKRRFLVLLMMSKYYPYLQIRDSCQMELSRIFLYLSNKWWFGWRRAFVGEYKYLGFTLQGQPAVLLEEGVVFSSMNCVGPG</sequence>
<proteinExistence type="predicted"/>
<dbReference type="EMBL" id="CM045759">
    <property type="protein sequence ID" value="KAI8019794.1"/>
    <property type="molecule type" value="Genomic_DNA"/>
</dbReference>
<dbReference type="Proteomes" id="UP001060215">
    <property type="component" value="Chromosome 2"/>
</dbReference>
<gene>
    <name evidence="1" type="ORF">LOK49_LG04G01975</name>
</gene>
<protein>
    <submittedName>
        <fullName evidence="1">Uncharacterized protein</fullName>
    </submittedName>
</protein>
<evidence type="ECO:0000313" key="1">
    <source>
        <dbReference type="EMBL" id="KAI8019794.1"/>
    </source>
</evidence>
<organism evidence="1 2">
    <name type="scientific">Camellia lanceoleosa</name>
    <dbReference type="NCBI Taxonomy" id="1840588"/>
    <lineage>
        <taxon>Eukaryota</taxon>
        <taxon>Viridiplantae</taxon>
        <taxon>Streptophyta</taxon>
        <taxon>Embryophyta</taxon>
        <taxon>Tracheophyta</taxon>
        <taxon>Spermatophyta</taxon>
        <taxon>Magnoliopsida</taxon>
        <taxon>eudicotyledons</taxon>
        <taxon>Gunneridae</taxon>
        <taxon>Pentapetalae</taxon>
        <taxon>asterids</taxon>
        <taxon>Ericales</taxon>
        <taxon>Theaceae</taxon>
        <taxon>Camellia</taxon>
    </lineage>
</organism>
<evidence type="ECO:0000313" key="2">
    <source>
        <dbReference type="Proteomes" id="UP001060215"/>
    </source>
</evidence>
<reference evidence="1 2" key="1">
    <citation type="journal article" date="2022" name="Plant J.">
        <title>Chromosome-level genome of Camellia lanceoleosa provides a valuable resource for understanding genome evolution and self-incompatibility.</title>
        <authorList>
            <person name="Gong W."/>
            <person name="Xiao S."/>
            <person name="Wang L."/>
            <person name="Liao Z."/>
            <person name="Chang Y."/>
            <person name="Mo W."/>
            <person name="Hu G."/>
            <person name="Li W."/>
            <person name="Zhao G."/>
            <person name="Zhu H."/>
            <person name="Hu X."/>
            <person name="Ji K."/>
            <person name="Xiang X."/>
            <person name="Song Q."/>
            <person name="Yuan D."/>
            <person name="Jin S."/>
            <person name="Zhang L."/>
        </authorList>
    </citation>
    <scope>NUCLEOTIDE SEQUENCE [LARGE SCALE GENOMIC DNA]</scope>
    <source>
        <strain evidence="1">SQ_2022a</strain>
    </source>
</reference>
<comment type="caution">
    <text evidence="1">The sequence shown here is derived from an EMBL/GenBank/DDBJ whole genome shotgun (WGS) entry which is preliminary data.</text>
</comment>
<accession>A0ACC0I4M9</accession>